<dbReference type="Proteomes" id="UP000030016">
    <property type="component" value="Unassembled WGS sequence"/>
</dbReference>
<evidence type="ECO:0000313" key="3">
    <source>
        <dbReference type="Proteomes" id="UP000030016"/>
    </source>
</evidence>
<comment type="caution">
    <text evidence="2">The sequence shown here is derived from an EMBL/GenBank/DDBJ whole genome shotgun (WGS) entry which is preliminary data.</text>
</comment>
<dbReference type="NCBIfam" id="TIGR04398">
    <property type="entry name" value="SLAP_DUP"/>
    <property type="match status" value="1"/>
</dbReference>
<evidence type="ECO:0000256" key="1">
    <source>
        <dbReference type="SAM" id="Coils"/>
    </source>
</evidence>
<dbReference type="RefSeq" id="WP_039249614.1">
    <property type="nucleotide sequence ID" value="NZ_JDRX01000009.1"/>
</dbReference>
<dbReference type="PROSITE" id="PS51257">
    <property type="entry name" value="PROKAR_LIPOPROTEIN"/>
    <property type="match status" value="1"/>
</dbReference>
<keyword evidence="1" id="KW-0175">Coiled coil</keyword>
<reference evidence="2 3" key="1">
    <citation type="submission" date="2014-01" db="EMBL/GenBank/DDBJ databases">
        <title>Plasmidome dynamics in the species complex Clostridium novyi sensu lato converts strains of independent lineages into distinctly different pathogens.</title>
        <authorList>
            <person name="Skarin H."/>
            <person name="Segerman B."/>
        </authorList>
    </citation>
    <scope>NUCLEOTIDE SEQUENCE [LARGE SCALE GENOMIC DNA]</scope>
    <source>
        <strain evidence="2 3">4570</strain>
    </source>
</reference>
<dbReference type="AlphaFoldDB" id="A0AA88ZVC0"/>
<proteinExistence type="predicted"/>
<organism evidence="2 3">
    <name type="scientific">Clostridium novyi A str. 4570</name>
    <dbReference type="NCBI Taxonomy" id="1444290"/>
    <lineage>
        <taxon>Bacteria</taxon>
        <taxon>Bacillati</taxon>
        <taxon>Bacillota</taxon>
        <taxon>Clostridia</taxon>
        <taxon>Eubacteriales</taxon>
        <taxon>Clostridiaceae</taxon>
        <taxon>Clostridium</taxon>
    </lineage>
</organism>
<gene>
    <name evidence="2" type="ORF">Z969_05740</name>
</gene>
<dbReference type="EMBL" id="JDRX01000009">
    <property type="protein sequence ID" value="KGN02424.1"/>
    <property type="molecule type" value="Genomic_DNA"/>
</dbReference>
<sequence length="176" mass="20111">MKRILTLMLISFVFLFTGCGIQKNQNSSNNSLKDKNVPKVNQKYSFGPLADLAKINDKKKEELQNVLNNLGDISKDQVSFNPINARFNQDGSLIVDLFIRNGHEESIFNIDVRLNLIENGRVVASAPFSFTKEEFGVLESNNSRPWSILYYPEDLKEKNIKIDSISIEGENIQYEY</sequence>
<feature type="coiled-coil region" evidence="1">
    <location>
        <begin position="49"/>
        <end position="76"/>
    </location>
</feature>
<dbReference type="InterPro" id="IPR030910">
    <property type="entry name" value="SLAP_dom"/>
</dbReference>
<name>A0AA88ZVC0_CLONO</name>
<evidence type="ECO:0000313" key="2">
    <source>
        <dbReference type="EMBL" id="KGN02424.1"/>
    </source>
</evidence>
<evidence type="ECO:0008006" key="4">
    <source>
        <dbReference type="Google" id="ProtNLM"/>
    </source>
</evidence>
<protein>
    <recommendedName>
        <fullName evidence="4">SLAP domain-containing protein</fullName>
    </recommendedName>
</protein>
<accession>A0AA88ZVC0</accession>